<sequence>MKVSVITATYNSSQTVIDTLESLNQQTYEDIEYIIIDGASSDSTLKVVQDNCSRIAKIISEPDKGIYDALNKGIKAATGDIIGFLHSDDLFAYPDAIRDLVKTLEVEGTDSVYADLEYVSKEDTSKVVRKWKSGSCSKAKLLSGWMPPHPTFFMKREHYQKLGLFNLKFNIAADYDSILRYLWSNEVSTSYLPKVVTKMRVGGASNRSLKNIVEKTKEDIEALKANGIFWPRAILMKNVSKIPQFFTR</sequence>
<dbReference type="CDD" id="cd06433">
    <property type="entry name" value="GT_2_WfgS_like"/>
    <property type="match status" value="1"/>
</dbReference>
<proteinExistence type="predicted"/>
<dbReference type="EC" id="2.4.-.-" evidence="2"/>
<dbReference type="InterPro" id="IPR029044">
    <property type="entry name" value="Nucleotide-diphossugar_trans"/>
</dbReference>
<organism evidence="2">
    <name type="scientific">Vibrio parahaemolyticus</name>
    <dbReference type="NCBI Taxonomy" id="670"/>
    <lineage>
        <taxon>Bacteria</taxon>
        <taxon>Pseudomonadati</taxon>
        <taxon>Pseudomonadota</taxon>
        <taxon>Gammaproteobacteria</taxon>
        <taxon>Vibrionales</taxon>
        <taxon>Vibrionaceae</taxon>
        <taxon>Vibrio</taxon>
    </lineage>
</organism>
<protein>
    <submittedName>
        <fullName evidence="2">Putative glycosyltransferase</fullName>
        <ecNumber evidence="2">2.4.-.-</ecNumber>
    </submittedName>
</protein>
<dbReference type="PANTHER" id="PTHR22916:SF3">
    <property type="entry name" value="UDP-GLCNAC:BETAGAL BETA-1,3-N-ACETYLGLUCOSAMINYLTRANSFERASE-LIKE PROTEIN 1"/>
    <property type="match status" value="1"/>
</dbReference>
<dbReference type="InterPro" id="IPR001173">
    <property type="entry name" value="Glyco_trans_2-like"/>
</dbReference>
<dbReference type="PANTHER" id="PTHR22916">
    <property type="entry name" value="GLYCOSYLTRANSFERASE"/>
    <property type="match status" value="1"/>
</dbReference>
<evidence type="ECO:0000313" key="2">
    <source>
        <dbReference type="EMBL" id="QOS27054.1"/>
    </source>
</evidence>
<dbReference type="GO" id="GO:0016758">
    <property type="term" value="F:hexosyltransferase activity"/>
    <property type="evidence" value="ECO:0007669"/>
    <property type="project" value="UniProtKB-ARBA"/>
</dbReference>
<reference evidence="2" key="1">
    <citation type="submission" date="2020-08" db="EMBL/GenBank/DDBJ databases">
        <title>Genetic structure, function and evolution of capsule biosynthesis loci in Vibrio parahaemolyticus.</title>
        <authorList>
            <person name="Li L."/>
            <person name="Bian S."/>
        </authorList>
    </citation>
    <scope>NUCLEOTIDE SEQUENCE</scope>
    <source>
        <strain evidence="2">VP393</strain>
    </source>
</reference>
<feature type="domain" description="Glycosyltransferase 2-like" evidence="1">
    <location>
        <begin position="4"/>
        <end position="147"/>
    </location>
</feature>
<keyword evidence="2" id="KW-0808">Transferase</keyword>
<accession>A0A7M1WIW0</accession>
<dbReference type="EMBL" id="MT898338">
    <property type="protein sequence ID" value="QOS27054.1"/>
    <property type="molecule type" value="Genomic_DNA"/>
</dbReference>
<name>A0A7M1WIW0_VIBPH</name>
<gene>
    <name evidence="2" type="ORF">VP393_00033</name>
</gene>
<dbReference type="Pfam" id="PF00535">
    <property type="entry name" value="Glycos_transf_2"/>
    <property type="match status" value="1"/>
</dbReference>
<dbReference type="SUPFAM" id="SSF53448">
    <property type="entry name" value="Nucleotide-diphospho-sugar transferases"/>
    <property type="match status" value="1"/>
</dbReference>
<dbReference type="AlphaFoldDB" id="A0A7M1WIW0"/>
<keyword evidence="2" id="KW-0328">Glycosyltransferase</keyword>
<dbReference type="Gene3D" id="3.90.550.10">
    <property type="entry name" value="Spore Coat Polysaccharide Biosynthesis Protein SpsA, Chain A"/>
    <property type="match status" value="1"/>
</dbReference>
<evidence type="ECO:0000259" key="1">
    <source>
        <dbReference type="Pfam" id="PF00535"/>
    </source>
</evidence>